<evidence type="ECO:0000256" key="14">
    <source>
        <dbReference type="PIRNR" id="PIRNR004491"/>
    </source>
</evidence>
<evidence type="ECO:0000256" key="9">
    <source>
        <dbReference type="ARBA" id="ARBA00022827"/>
    </source>
</evidence>
<evidence type="ECO:0000259" key="15">
    <source>
        <dbReference type="SMART" id="SM00904"/>
    </source>
</evidence>
<dbReference type="InterPro" id="IPR014729">
    <property type="entry name" value="Rossmann-like_a/b/a_fold"/>
</dbReference>
<dbReference type="Proteomes" id="UP000269226">
    <property type="component" value="Chromosome"/>
</dbReference>
<dbReference type="PANTHER" id="PTHR22749">
    <property type="entry name" value="RIBOFLAVIN KINASE/FMN ADENYLYLTRANSFERASE"/>
    <property type="match status" value="1"/>
</dbReference>
<dbReference type="GO" id="GO:0006747">
    <property type="term" value="P:FAD biosynthetic process"/>
    <property type="evidence" value="ECO:0007669"/>
    <property type="project" value="UniProtKB-UniRule"/>
</dbReference>
<dbReference type="EC" id="2.7.7.2" evidence="14"/>
<dbReference type="EC" id="2.7.1.26" evidence="14"/>
<dbReference type="Gene3D" id="2.40.30.30">
    <property type="entry name" value="Riboflavin kinase-like"/>
    <property type="match status" value="1"/>
</dbReference>
<sequence>MKVIPIHHPHDPLQLLTEEVVMVLGFFDGIHKGHQKVIQTGREIAKKRGLKLAVMTFNQHPAIIFQRKMPTEVTYLTNLEEKEKRMADLGVDILYIVDFTEEFSKLSPQKFVDEYIVDFHTKVAVAGFDYTYGHGTKEETSVEILPKYAKNRFEIVIVDEELLENEKISSTKIRLLMQKGDMLGVAKRLGHFYTTTGIVVHGDARGRLLGFPTANVQVDSSVYLPKNGVYAVRMKVGDIWYLGMGSIGHNDTFGSNRKLTVEINIFHFNQMIYDEKVIVEWHDYLRNQIQFENIDALVQQLNQDKNDTLHYFLKNDN</sequence>
<dbReference type="PIRSF" id="PIRSF004491">
    <property type="entry name" value="FAD_Synth"/>
    <property type="match status" value="1"/>
</dbReference>
<evidence type="ECO:0000256" key="6">
    <source>
        <dbReference type="ARBA" id="ARBA00022695"/>
    </source>
</evidence>
<keyword evidence="4 14" id="KW-0288">FMN</keyword>
<feature type="domain" description="Riboflavin kinase" evidence="15">
    <location>
        <begin position="188"/>
        <end position="313"/>
    </location>
</feature>
<evidence type="ECO:0000313" key="16">
    <source>
        <dbReference type="EMBL" id="BBC60795.1"/>
    </source>
</evidence>
<dbReference type="InterPro" id="IPR002606">
    <property type="entry name" value="Riboflavin_kinase_bac"/>
</dbReference>
<evidence type="ECO:0000256" key="10">
    <source>
        <dbReference type="ARBA" id="ARBA00022840"/>
    </source>
</evidence>
<dbReference type="InterPro" id="IPR015864">
    <property type="entry name" value="FAD_synthase"/>
</dbReference>
<dbReference type="EMBL" id="AP018492">
    <property type="protein sequence ID" value="BBC60795.1"/>
    <property type="molecule type" value="Genomic_DNA"/>
</dbReference>
<dbReference type="GO" id="GO:0009231">
    <property type="term" value="P:riboflavin biosynthetic process"/>
    <property type="evidence" value="ECO:0007669"/>
    <property type="project" value="InterPro"/>
</dbReference>
<dbReference type="SMART" id="SM00904">
    <property type="entry name" value="Flavokinase"/>
    <property type="match status" value="1"/>
</dbReference>
<dbReference type="GO" id="GO:0003919">
    <property type="term" value="F:FMN adenylyltransferase activity"/>
    <property type="evidence" value="ECO:0007669"/>
    <property type="project" value="UniProtKB-UniRule"/>
</dbReference>
<dbReference type="InterPro" id="IPR004821">
    <property type="entry name" value="Cyt_trans-like"/>
</dbReference>
<evidence type="ECO:0000256" key="11">
    <source>
        <dbReference type="ARBA" id="ARBA00023268"/>
    </source>
</evidence>
<evidence type="ECO:0000256" key="1">
    <source>
        <dbReference type="ARBA" id="ARBA00004726"/>
    </source>
</evidence>
<dbReference type="RefSeq" id="WP_015694797.1">
    <property type="nucleotide sequence ID" value="NZ_AP018492.1"/>
</dbReference>
<dbReference type="NCBIfam" id="TIGR00083">
    <property type="entry name" value="ribF"/>
    <property type="match status" value="1"/>
</dbReference>
<dbReference type="Gene3D" id="3.40.50.620">
    <property type="entry name" value="HUPs"/>
    <property type="match status" value="1"/>
</dbReference>
<keyword evidence="3 14" id="KW-0285">Flavoprotein</keyword>
<gene>
    <name evidence="16" type="ORF">DAT561_0674</name>
</gene>
<dbReference type="InterPro" id="IPR015865">
    <property type="entry name" value="Riboflavin_kinase_bac/euk"/>
</dbReference>
<evidence type="ECO:0000256" key="13">
    <source>
        <dbReference type="ARBA" id="ARBA00049494"/>
    </source>
</evidence>
<evidence type="ECO:0000256" key="3">
    <source>
        <dbReference type="ARBA" id="ARBA00022630"/>
    </source>
</evidence>
<accession>A0A2Z5Y1P5</accession>
<proteinExistence type="inferred from homology"/>
<dbReference type="GO" id="GO:0005524">
    <property type="term" value="F:ATP binding"/>
    <property type="evidence" value="ECO:0007669"/>
    <property type="project" value="UniProtKB-UniRule"/>
</dbReference>
<dbReference type="GeneID" id="57043231"/>
<keyword evidence="7 14" id="KW-0547">Nucleotide-binding</keyword>
<keyword evidence="10 14" id="KW-0067">ATP-binding</keyword>
<dbReference type="SUPFAM" id="SSF82114">
    <property type="entry name" value="Riboflavin kinase-like"/>
    <property type="match status" value="1"/>
</dbReference>
<organism evidence="16 17">
    <name type="scientific">Melissococcus plutonius</name>
    <dbReference type="NCBI Taxonomy" id="33970"/>
    <lineage>
        <taxon>Bacteria</taxon>
        <taxon>Bacillati</taxon>
        <taxon>Bacillota</taxon>
        <taxon>Bacilli</taxon>
        <taxon>Lactobacillales</taxon>
        <taxon>Enterococcaceae</taxon>
        <taxon>Melissococcus</taxon>
    </lineage>
</organism>
<comment type="pathway">
    <text evidence="2 14">Cofactor biosynthesis; FMN biosynthesis; FMN from riboflavin (ATP route): step 1/1.</text>
</comment>
<comment type="similarity">
    <text evidence="14">Belongs to the ribF family.</text>
</comment>
<protein>
    <recommendedName>
        <fullName evidence="14">Riboflavin biosynthesis protein</fullName>
    </recommendedName>
    <domain>
        <recommendedName>
            <fullName evidence="14">Riboflavin kinase</fullName>
            <ecNumber evidence="14">2.7.1.26</ecNumber>
        </recommendedName>
        <alternativeName>
            <fullName evidence="14">Flavokinase</fullName>
        </alternativeName>
    </domain>
    <domain>
        <recommendedName>
            <fullName evidence="14">FMN adenylyltransferase</fullName>
            <ecNumber evidence="14">2.7.7.2</ecNumber>
        </recommendedName>
        <alternativeName>
            <fullName evidence="14">FAD pyrophosphorylase</fullName>
        </alternativeName>
        <alternativeName>
            <fullName evidence="14">FAD synthase</fullName>
        </alternativeName>
    </domain>
</protein>
<dbReference type="NCBIfam" id="TIGR00125">
    <property type="entry name" value="cyt_tran_rel"/>
    <property type="match status" value="1"/>
</dbReference>
<dbReference type="UniPathway" id="UPA00276">
    <property type="reaction ID" value="UER00406"/>
</dbReference>
<dbReference type="GO" id="GO:0008531">
    <property type="term" value="F:riboflavin kinase activity"/>
    <property type="evidence" value="ECO:0007669"/>
    <property type="project" value="UniProtKB-UniRule"/>
</dbReference>
<keyword evidence="11" id="KW-0511">Multifunctional enzyme</keyword>
<dbReference type="PANTHER" id="PTHR22749:SF6">
    <property type="entry name" value="RIBOFLAVIN KINASE"/>
    <property type="match status" value="1"/>
</dbReference>
<comment type="catalytic activity">
    <reaction evidence="12 14">
        <text>riboflavin + ATP = FMN + ADP + H(+)</text>
        <dbReference type="Rhea" id="RHEA:14357"/>
        <dbReference type="ChEBI" id="CHEBI:15378"/>
        <dbReference type="ChEBI" id="CHEBI:30616"/>
        <dbReference type="ChEBI" id="CHEBI:57986"/>
        <dbReference type="ChEBI" id="CHEBI:58210"/>
        <dbReference type="ChEBI" id="CHEBI:456216"/>
        <dbReference type="EC" id="2.7.1.26"/>
    </reaction>
</comment>
<evidence type="ECO:0000256" key="5">
    <source>
        <dbReference type="ARBA" id="ARBA00022679"/>
    </source>
</evidence>
<dbReference type="FunFam" id="3.40.50.620:FF:000021">
    <property type="entry name" value="Riboflavin biosynthesis protein"/>
    <property type="match status" value="1"/>
</dbReference>
<keyword evidence="8 14" id="KW-0418">Kinase</keyword>
<evidence type="ECO:0000256" key="4">
    <source>
        <dbReference type="ARBA" id="ARBA00022643"/>
    </source>
</evidence>
<evidence type="ECO:0000256" key="8">
    <source>
        <dbReference type="ARBA" id="ARBA00022777"/>
    </source>
</evidence>
<evidence type="ECO:0000256" key="2">
    <source>
        <dbReference type="ARBA" id="ARBA00005201"/>
    </source>
</evidence>
<dbReference type="InterPro" id="IPR023465">
    <property type="entry name" value="Riboflavin_kinase_dom_sf"/>
</dbReference>
<dbReference type="UniPathway" id="UPA00277">
    <property type="reaction ID" value="UER00407"/>
</dbReference>
<dbReference type="InterPro" id="IPR023468">
    <property type="entry name" value="Riboflavin_kinase"/>
</dbReference>
<dbReference type="Pfam" id="PF06574">
    <property type="entry name" value="FAD_syn"/>
    <property type="match status" value="1"/>
</dbReference>
<evidence type="ECO:0000313" key="17">
    <source>
        <dbReference type="Proteomes" id="UP000269226"/>
    </source>
</evidence>
<evidence type="ECO:0000256" key="12">
    <source>
        <dbReference type="ARBA" id="ARBA00047880"/>
    </source>
</evidence>
<dbReference type="CDD" id="cd02064">
    <property type="entry name" value="FAD_synthetase_N"/>
    <property type="match status" value="1"/>
</dbReference>
<keyword evidence="9 14" id="KW-0274">FAD</keyword>
<dbReference type="GO" id="GO:0009398">
    <property type="term" value="P:FMN biosynthetic process"/>
    <property type="evidence" value="ECO:0007669"/>
    <property type="project" value="UniProtKB-UniRule"/>
</dbReference>
<comment type="pathway">
    <text evidence="1 14">Cofactor biosynthesis; FAD biosynthesis; FAD from FMN: step 1/1.</text>
</comment>
<reference evidence="16 17" key="1">
    <citation type="submission" date="2018-01" db="EMBL/GenBank/DDBJ databases">
        <title>Whole genome sequence of Melissococcus plutonius DAT561.</title>
        <authorList>
            <person name="Okumura K."/>
            <person name="Takamatsu D."/>
            <person name="Okura M."/>
        </authorList>
    </citation>
    <scope>NUCLEOTIDE SEQUENCE [LARGE SCALE GENOMIC DNA]</scope>
    <source>
        <strain evidence="16 17">DAT561</strain>
    </source>
</reference>
<dbReference type="SUPFAM" id="SSF52374">
    <property type="entry name" value="Nucleotidylyl transferase"/>
    <property type="match status" value="1"/>
</dbReference>
<dbReference type="Pfam" id="PF01687">
    <property type="entry name" value="Flavokinase"/>
    <property type="match status" value="1"/>
</dbReference>
<evidence type="ECO:0000256" key="7">
    <source>
        <dbReference type="ARBA" id="ARBA00022741"/>
    </source>
</evidence>
<dbReference type="AlphaFoldDB" id="A0A2Z5Y1P5"/>
<keyword evidence="5 14" id="KW-0808">Transferase</keyword>
<name>A0A2Z5Y1P5_9ENTE</name>
<keyword evidence="6 14" id="KW-0548">Nucleotidyltransferase</keyword>
<comment type="catalytic activity">
    <reaction evidence="13 14">
        <text>FMN + ATP + H(+) = FAD + diphosphate</text>
        <dbReference type="Rhea" id="RHEA:17237"/>
        <dbReference type="ChEBI" id="CHEBI:15378"/>
        <dbReference type="ChEBI" id="CHEBI:30616"/>
        <dbReference type="ChEBI" id="CHEBI:33019"/>
        <dbReference type="ChEBI" id="CHEBI:57692"/>
        <dbReference type="ChEBI" id="CHEBI:58210"/>
        <dbReference type="EC" id="2.7.7.2"/>
    </reaction>
</comment>